<feature type="compositionally biased region" description="Basic residues" evidence="1">
    <location>
        <begin position="135"/>
        <end position="170"/>
    </location>
</feature>
<keyword evidence="3" id="KW-1185">Reference proteome</keyword>
<accession>A0A9Q0RRN7</accession>
<dbReference type="PANTHER" id="PTHR46940">
    <property type="entry name" value="NKAP DOMAIN-CONTAINING 1"/>
    <property type="match status" value="1"/>
</dbReference>
<gene>
    <name evidence="2" type="ORF">RDWZM_002370</name>
</gene>
<dbReference type="Pfam" id="PF15692">
    <property type="entry name" value="NKAP"/>
    <property type="match status" value="1"/>
</dbReference>
<dbReference type="EMBL" id="JAPWDV010000001">
    <property type="protein sequence ID" value="KAJ6223825.1"/>
    <property type="molecule type" value="Genomic_DNA"/>
</dbReference>
<organism evidence="2 3">
    <name type="scientific">Blomia tropicalis</name>
    <name type="common">Mite</name>
    <dbReference type="NCBI Taxonomy" id="40697"/>
    <lineage>
        <taxon>Eukaryota</taxon>
        <taxon>Metazoa</taxon>
        <taxon>Ecdysozoa</taxon>
        <taxon>Arthropoda</taxon>
        <taxon>Chelicerata</taxon>
        <taxon>Arachnida</taxon>
        <taxon>Acari</taxon>
        <taxon>Acariformes</taxon>
        <taxon>Sarcoptiformes</taxon>
        <taxon>Astigmata</taxon>
        <taxon>Glycyphagoidea</taxon>
        <taxon>Echimyopodidae</taxon>
        <taxon>Blomia</taxon>
    </lineage>
</organism>
<feature type="region of interest" description="Disordered" evidence="1">
    <location>
        <begin position="113"/>
        <end position="170"/>
    </location>
</feature>
<dbReference type="InterPro" id="IPR043407">
    <property type="entry name" value="Nkap_D1"/>
</dbReference>
<evidence type="ECO:0000256" key="1">
    <source>
        <dbReference type="SAM" id="MobiDB-lite"/>
    </source>
</evidence>
<reference evidence="2" key="1">
    <citation type="submission" date="2022-12" db="EMBL/GenBank/DDBJ databases">
        <title>Genome assemblies of Blomia tropicalis.</title>
        <authorList>
            <person name="Cui Y."/>
        </authorList>
    </citation>
    <scope>NUCLEOTIDE SEQUENCE</scope>
    <source>
        <tissue evidence="2">Adult mites</tissue>
    </source>
</reference>
<evidence type="ECO:0000313" key="2">
    <source>
        <dbReference type="EMBL" id="KAJ6223825.1"/>
    </source>
</evidence>
<name>A0A9Q0RRN7_BLOTA</name>
<dbReference type="PANTHER" id="PTHR46940:SF1">
    <property type="entry name" value="NKAP DOMAIN CONTAINING 1"/>
    <property type="match status" value="1"/>
</dbReference>
<comment type="caution">
    <text evidence="2">The sequence shown here is derived from an EMBL/GenBank/DDBJ whole genome shotgun (WGS) entry which is preliminary data.</text>
</comment>
<feature type="region of interest" description="Disordered" evidence="1">
    <location>
        <begin position="41"/>
        <end position="82"/>
    </location>
</feature>
<feature type="compositionally biased region" description="Basic and acidic residues" evidence="1">
    <location>
        <begin position="41"/>
        <end position="57"/>
    </location>
</feature>
<dbReference type="Proteomes" id="UP001142055">
    <property type="component" value="Chromosome 1"/>
</dbReference>
<protein>
    <submittedName>
        <fullName evidence="2">Uncharacterized protein</fullName>
    </submittedName>
</protein>
<dbReference type="AlphaFoldDB" id="A0A9Q0RRN7"/>
<evidence type="ECO:0000313" key="3">
    <source>
        <dbReference type="Proteomes" id="UP001142055"/>
    </source>
</evidence>
<feature type="compositionally biased region" description="Basic and acidic residues" evidence="1">
    <location>
        <begin position="113"/>
        <end position="124"/>
    </location>
</feature>
<dbReference type="OMA" id="SQRADWK"/>
<proteinExistence type="predicted"/>
<sequence length="170" mass="20244">MIKYVTKEGKKLLQSTIQSTNSQNKILEQKLMWDLYESKRTGDIKQKRDNENDQRRKLNDRKRKRTNDSISISDCSDEPSLNEVGDKYWLKKLIKEESKQPDRWDHTGFKELYPEEFPTDHDSSDSSSSDEVVRKPKKKCKKKSKSKKHKKEKKKKSKKKSSHKKQKKKD</sequence>